<name>A0A9D4KFZ6_DREPO</name>
<reference evidence="4" key="1">
    <citation type="journal article" date="2019" name="bioRxiv">
        <title>The Genome of the Zebra Mussel, Dreissena polymorpha: A Resource for Invasive Species Research.</title>
        <authorList>
            <person name="McCartney M.A."/>
            <person name="Auch B."/>
            <person name="Kono T."/>
            <person name="Mallez S."/>
            <person name="Zhang Y."/>
            <person name="Obille A."/>
            <person name="Becker A."/>
            <person name="Abrahante J.E."/>
            <person name="Garbe J."/>
            <person name="Badalamenti J.P."/>
            <person name="Herman A."/>
            <person name="Mangelson H."/>
            <person name="Liachko I."/>
            <person name="Sullivan S."/>
            <person name="Sone E.D."/>
            <person name="Koren S."/>
            <person name="Silverstein K.A.T."/>
            <person name="Beckman K.B."/>
            <person name="Gohl D.M."/>
        </authorList>
    </citation>
    <scope>NUCLEOTIDE SEQUENCE</scope>
    <source>
        <strain evidence="4">Duluth1</strain>
        <tissue evidence="4">Whole animal</tissue>
    </source>
</reference>
<accession>A0A9D4KFZ6</accession>
<dbReference type="EMBL" id="JAIWYP010000004">
    <property type="protein sequence ID" value="KAH3838451.1"/>
    <property type="molecule type" value="Genomic_DNA"/>
</dbReference>
<evidence type="ECO:0000256" key="2">
    <source>
        <dbReference type="SAM" id="Phobius"/>
    </source>
</evidence>
<protein>
    <submittedName>
        <fullName evidence="4">Uncharacterized protein</fullName>
    </submittedName>
</protein>
<organism evidence="4 5">
    <name type="scientific">Dreissena polymorpha</name>
    <name type="common">Zebra mussel</name>
    <name type="synonym">Mytilus polymorpha</name>
    <dbReference type="NCBI Taxonomy" id="45954"/>
    <lineage>
        <taxon>Eukaryota</taxon>
        <taxon>Metazoa</taxon>
        <taxon>Spiralia</taxon>
        <taxon>Lophotrochozoa</taxon>
        <taxon>Mollusca</taxon>
        <taxon>Bivalvia</taxon>
        <taxon>Autobranchia</taxon>
        <taxon>Heteroconchia</taxon>
        <taxon>Euheterodonta</taxon>
        <taxon>Imparidentia</taxon>
        <taxon>Neoheterodontei</taxon>
        <taxon>Myida</taxon>
        <taxon>Dreissenoidea</taxon>
        <taxon>Dreissenidae</taxon>
        <taxon>Dreissena</taxon>
    </lineage>
</organism>
<feature type="transmembrane region" description="Helical" evidence="2">
    <location>
        <begin position="68"/>
        <end position="85"/>
    </location>
</feature>
<evidence type="ECO:0000256" key="3">
    <source>
        <dbReference type="SAM" id="SignalP"/>
    </source>
</evidence>
<reference evidence="4" key="2">
    <citation type="submission" date="2020-11" db="EMBL/GenBank/DDBJ databases">
        <authorList>
            <person name="McCartney M.A."/>
            <person name="Auch B."/>
            <person name="Kono T."/>
            <person name="Mallez S."/>
            <person name="Becker A."/>
            <person name="Gohl D.M."/>
            <person name="Silverstein K.A.T."/>
            <person name="Koren S."/>
            <person name="Bechman K.B."/>
            <person name="Herman A."/>
            <person name="Abrahante J.E."/>
            <person name="Garbe J."/>
        </authorList>
    </citation>
    <scope>NUCLEOTIDE SEQUENCE</scope>
    <source>
        <strain evidence="4">Duluth1</strain>
        <tissue evidence="4">Whole animal</tissue>
    </source>
</reference>
<dbReference type="Proteomes" id="UP000828390">
    <property type="component" value="Unassembled WGS sequence"/>
</dbReference>
<proteinExistence type="predicted"/>
<keyword evidence="2" id="KW-1133">Transmembrane helix</keyword>
<evidence type="ECO:0000313" key="4">
    <source>
        <dbReference type="EMBL" id="KAH3838451.1"/>
    </source>
</evidence>
<feature type="region of interest" description="Disordered" evidence="1">
    <location>
        <begin position="45"/>
        <end position="65"/>
    </location>
</feature>
<feature type="signal peptide" evidence="3">
    <location>
        <begin position="1"/>
        <end position="15"/>
    </location>
</feature>
<sequence>MVMVVMAEVIRHVVAVCLGGSGGGGDDGGDEISCGDYGVDGDTVGDGGDCDGVGGDGGGDSGDGDGNFWGMVVVMVVMVIGMEWWW</sequence>
<feature type="chain" id="PRO_5039313085" evidence="3">
    <location>
        <begin position="16"/>
        <end position="86"/>
    </location>
</feature>
<keyword evidence="3" id="KW-0732">Signal</keyword>
<keyword evidence="5" id="KW-1185">Reference proteome</keyword>
<keyword evidence="2" id="KW-0812">Transmembrane</keyword>
<keyword evidence="2" id="KW-0472">Membrane</keyword>
<dbReference type="AlphaFoldDB" id="A0A9D4KFZ6"/>
<comment type="caution">
    <text evidence="4">The sequence shown here is derived from an EMBL/GenBank/DDBJ whole genome shotgun (WGS) entry which is preliminary data.</text>
</comment>
<evidence type="ECO:0000313" key="5">
    <source>
        <dbReference type="Proteomes" id="UP000828390"/>
    </source>
</evidence>
<evidence type="ECO:0000256" key="1">
    <source>
        <dbReference type="SAM" id="MobiDB-lite"/>
    </source>
</evidence>
<gene>
    <name evidence="4" type="ORF">DPMN_111860</name>
</gene>